<evidence type="ECO:0000313" key="3">
    <source>
        <dbReference type="Proteomes" id="UP001432027"/>
    </source>
</evidence>
<dbReference type="EMBL" id="BTSX01000001">
    <property type="protein sequence ID" value="GMS81980.1"/>
    <property type="molecule type" value="Genomic_DNA"/>
</dbReference>
<protein>
    <submittedName>
        <fullName evidence="2">Uncharacterized protein</fullName>
    </submittedName>
</protein>
<proteinExistence type="predicted"/>
<dbReference type="AlphaFoldDB" id="A0AAV5SGI4"/>
<sequence>MRRRLAIPLVFLFLALVPCSAHSAHSSSSDNCDEWSVEDVHFHERRACRDITTDLSNCPAASHVCDEREALSATVLTASDQCTCQSLRCANKGWRLAVNGTIVDKVRCKGRQWVSSGRAAPSFVCAKFDPSVPATSTESITTVKVEECIDPPAPFMCEVAPVNDPSFSAVCFRGQDSNLYCNSGDTVLVALTTNPGKPTDPPFYYTLQGSGLCNQETQKYEMTTLDISIEVNQVSCMQCPHMRGVATTTFQGSHGDAVFDRCIISCPTGTLKGYTLADEFFNANGGFAYYTYTGTEFYFVDSAGIRFVNADFYCENIPPDN</sequence>
<keyword evidence="3" id="KW-1185">Reference proteome</keyword>
<feature type="signal peptide" evidence="1">
    <location>
        <begin position="1"/>
        <end position="21"/>
    </location>
</feature>
<accession>A0AAV5SGI4</accession>
<gene>
    <name evidence="2" type="ORF">PENTCL1PPCAC_4155</name>
</gene>
<reference evidence="2" key="1">
    <citation type="submission" date="2023-10" db="EMBL/GenBank/DDBJ databases">
        <title>Genome assembly of Pristionchus species.</title>
        <authorList>
            <person name="Yoshida K."/>
            <person name="Sommer R.J."/>
        </authorList>
    </citation>
    <scope>NUCLEOTIDE SEQUENCE</scope>
    <source>
        <strain evidence="2">RS0144</strain>
    </source>
</reference>
<evidence type="ECO:0000256" key="1">
    <source>
        <dbReference type="SAM" id="SignalP"/>
    </source>
</evidence>
<keyword evidence="1" id="KW-0732">Signal</keyword>
<evidence type="ECO:0000313" key="2">
    <source>
        <dbReference type="EMBL" id="GMS81980.1"/>
    </source>
</evidence>
<organism evidence="2 3">
    <name type="scientific">Pristionchus entomophagus</name>
    <dbReference type="NCBI Taxonomy" id="358040"/>
    <lineage>
        <taxon>Eukaryota</taxon>
        <taxon>Metazoa</taxon>
        <taxon>Ecdysozoa</taxon>
        <taxon>Nematoda</taxon>
        <taxon>Chromadorea</taxon>
        <taxon>Rhabditida</taxon>
        <taxon>Rhabditina</taxon>
        <taxon>Diplogasteromorpha</taxon>
        <taxon>Diplogasteroidea</taxon>
        <taxon>Neodiplogasteridae</taxon>
        <taxon>Pristionchus</taxon>
    </lineage>
</organism>
<comment type="caution">
    <text evidence="2">The sequence shown here is derived from an EMBL/GenBank/DDBJ whole genome shotgun (WGS) entry which is preliminary data.</text>
</comment>
<feature type="chain" id="PRO_5043574029" evidence="1">
    <location>
        <begin position="22"/>
        <end position="321"/>
    </location>
</feature>
<name>A0AAV5SGI4_9BILA</name>
<dbReference type="Proteomes" id="UP001432027">
    <property type="component" value="Unassembled WGS sequence"/>
</dbReference>